<proteinExistence type="predicted"/>
<dbReference type="Proteomes" id="UP001632038">
    <property type="component" value="Unassembled WGS sequence"/>
</dbReference>
<evidence type="ECO:0000313" key="2">
    <source>
        <dbReference type="Proteomes" id="UP001632038"/>
    </source>
</evidence>
<organism evidence="1 2">
    <name type="scientific">Castilleja foliolosa</name>
    <dbReference type="NCBI Taxonomy" id="1961234"/>
    <lineage>
        <taxon>Eukaryota</taxon>
        <taxon>Viridiplantae</taxon>
        <taxon>Streptophyta</taxon>
        <taxon>Embryophyta</taxon>
        <taxon>Tracheophyta</taxon>
        <taxon>Spermatophyta</taxon>
        <taxon>Magnoliopsida</taxon>
        <taxon>eudicotyledons</taxon>
        <taxon>Gunneridae</taxon>
        <taxon>Pentapetalae</taxon>
        <taxon>asterids</taxon>
        <taxon>lamiids</taxon>
        <taxon>Lamiales</taxon>
        <taxon>Orobanchaceae</taxon>
        <taxon>Pedicularideae</taxon>
        <taxon>Castillejinae</taxon>
        <taxon>Castilleja</taxon>
    </lineage>
</organism>
<reference evidence="2" key="1">
    <citation type="journal article" date="2024" name="IScience">
        <title>Strigolactones Initiate the Formation of Haustorium-like Structures in Castilleja.</title>
        <authorList>
            <person name="Buerger M."/>
            <person name="Peterson D."/>
            <person name="Chory J."/>
        </authorList>
    </citation>
    <scope>NUCLEOTIDE SEQUENCE [LARGE SCALE GENOMIC DNA]</scope>
</reference>
<gene>
    <name evidence="1" type="ORF">CASFOL_031692</name>
</gene>
<name>A0ABD3C6G0_9LAMI</name>
<comment type="caution">
    <text evidence="1">The sequence shown here is derived from an EMBL/GenBank/DDBJ whole genome shotgun (WGS) entry which is preliminary data.</text>
</comment>
<dbReference type="EMBL" id="JAVIJP010000053">
    <property type="protein sequence ID" value="KAL3625024.1"/>
    <property type="molecule type" value="Genomic_DNA"/>
</dbReference>
<protein>
    <submittedName>
        <fullName evidence="1">Uncharacterized protein</fullName>
    </submittedName>
</protein>
<keyword evidence="2" id="KW-1185">Reference proteome</keyword>
<dbReference type="AlphaFoldDB" id="A0ABD3C6G0"/>
<sequence length="90" mass="9678">MAVNAGTVSWTVSKRVAPAAFRSCSARPGVCGLARRVQSVPRNAIVAADIRGWLIAKSACHSASVAVWLRLRWYAMRPVGDGLSVVSRDR</sequence>
<accession>A0ABD3C6G0</accession>
<evidence type="ECO:0000313" key="1">
    <source>
        <dbReference type="EMBL" id="KAL3625024.1"/>
    </source>
</evidence>